<dbReference type="Proteomes" id="UP000467240">
    <property type="component" value="Unassembled WGS sequence"/>
</dbReference>
<reference evidence="3 4" key="1">
    <citation type="submission" date="2019-09" db="EMBL/GenBank/DDBJ databases">
        <title>Phylogeny of genus Pseudoclavibacter and closely related genus.</title>
        <authorList>
            <person name="Li Y."/>
        </authorList>
    </citation>
    <scope>NUCLEOTIDE SEQUENCE [LARGE SCALE GENOMIC DNA]</scope>
    <source>
        <strain evidence="3 4">DSM 23821</strain>
    </source>
</reference>
<dbReference type="GO" id="GO:1904680">
    <property type="term" value="F:peptide transmembrane transporter activity"/>
    <property type="evidence" value="ECO:0007669"/>
    <property type="project" value="TreeGrafter"/>
</dbReference>
<evidence type="ECO:0000313" key="4">
    <source>
        <dbReference type="Proteomes" id="UP000467240"/>
    </source>
</evidence>
<dbReference type="PROSITE" id="PS51257">
    <property type="entry name" value="PROKAR_LIPOPROTEIN"/>
    <property type="match status" value="1"/>
</dbReference>
<dbReference type="PIRSF" id="PIRSF002741">
    <property type="entry name" value="MppA"/>
    <property type="match status" value="1"/>
</dbReference>
<dbReference type="GO" id="GO:0043190">
    <property type="term" value="C:ATP-binding cassette (ABC) transporter complex"/>
    <property type="evidence" value="ECO:0007669"/>
    <property type="project" value="InterPro"/>
</dbReference>
<dbReference type="OrthoDB" id="5240629at2"/>
<dbReference type="Pfam" id="PF00496">
    <property type="entry name" value="SBP_bac_5"/>
    <property type="match status" value="1"/>
</dbReference>
<evidence type="ECO:0000256" key="1">
    <source>
        <dbReference type="SAM" id="SignalP"/>
    </source>
</evidence>
<dbReference type="Gene3D" id="3.40.190.10">
    <property type="entry name" value="Periplasmic binding protein-like II"/>
    <property type="match status" value="1"/>
</dbReference>
<dbReference type="InterPro" id="IPR000914">
    <property type="entry name" value="SBP_5_dom"/>
</dbReference>
<dbReference type="Gene3D" id="3.10.105.10">
    <property type="entry name" value="Dipeptide-binding Protein, Domain 3"/>
    <property type="match status" value="1"/>
</dbReference>
<dbReference type="RefSeq" id="WP_158039127.1">
    <property type="nucleotide sequence ID" value="NZ_JACCFV010000001.1"/>
</dbReference>
<dbReference type="SUPFAM" id="SSF53850">
    <property type="entry name" value="Periplasmic binding protein-like II"/>
    <property type="match status" value="1"/>
</dbReference>
<evidence type="ECO:0000259" key="2">
    <source>
        <dbReference type="Pfam" id="PF00496"/>
    </source>
</evidence>
<feature type="chain" id="PRO_5039095066" evidence="1">
    <location>
        <begin position="36"/>
        <end position="551"/>
    </location>
</feature>
<sequence>MTSLHDRARRSHRPPRPVAFSALALAALVALTGCASGTATGEDAAAGQPVEGGVLQVALGNDTNIINPHLTGSSVTATITRDVVDSLVSQDVDNSIHPWLATEWDVNEANTEYTFTLRDDVTFSDGEKLDAAAVKQNFDFVLDPANNSTYARSLLGPVAAVEAPDATTVVIRYDESFAPLLQGLSLSYLGIQSPAFLTSGGDLSTNAVGSGPFTLESFAPGQGSKLTKRDDYNWGPGHLAHTGPAHLDGIEYRYLPESSTRLGALQSGQVQAIDSVPPADAATLGSNEKITVDVYQNPGVPYSLQLNTTRAPFDDVKVRQAFQTGVDIDAAIEATLFGTVETATGPLSSHTEFADADADGSWKNQPDRANTLLDEAGWTERNADGIRTKNGSPLTVTLSYDEGYTGQTNANLLQALQSEYRKIGIDLVLDSVDAGTQSARTEAGDYDAIAYFFVRAEADILRTVYGSASVGTGNGSRVTTLDPLLDEAVGATPERRAELYTQVQREVIDQAYSVPLYVPNYQVAHTSELQGLAWATNAKPLFYNAWLTNGS</sequence>
<accession>A0A7J5C0P7</accession>
<comment type="caution">
    <text evidence="3">The sequence shown here is derived from an EMBL/GenBank/DDBJ whole genome shotgun (WGS) entry which is preliminary data.</text>
</comment>
<dbReference type="EMBL" id="WBJZ01000002">
    <property type="protein sequence ID" value="KAB1662195.1"/>
    <property type="molecule type" value="Genomic_DNA"/>
</dbReference>
<evidence type="ECO:0000313" key="3">
    <source>
        <dbReference type="EMBL" id="KAB1662195.1"/>
    </source>
</evidence>
<protein>
    <submittedName>
        <fullName evidence="3">ABC transporter substrate-binding protein</fullName>
    </submittedName>
</protein>
<dbReference type="GO" id="GO:0015833">
    <property type="term" value="P:peptide transport"/>
    <property type="evidence" value="ECO:0007669"/>
    <property type="project" value="TreeGrafter"/>
</dbReference>
<gene>
    <name evidence="3" type="ORF">F8O01_01645</name>
</gene>
<dbReference type="InterPro" id="IPR030678">
    <property type="entry name" value="Peptide/Ni-bd"/>
</dbReference>
<dbReference type="AlphaFoldDB" id="A0A7J5C0P7"/>
<name>A0A7J5C0P7_9MICO</name>
<proteinExistence type="predicted"/>
<keyword evidence="1" id="KW-0732">Signal</keyword>
<feature type="signal peptide" evidence="1">
    <location>
        <begin position="1"/>
        <end position="35"/>
    </location>
</feature>
<keyword evidence="4" id="KW-1185">Reference proteome</keyword>
<dbReference type="GO" id="GO:0042597">
    <property type="term" value="C:periplasmic space"/>
    <property type="evidence" value="ECO:0007669"/>
    <property type="project" value="UniProtKB-ARBA"/>
</dbReference>
<dbReference type="PANTHER" id="PTHR30290">
    <property type="entry name" value="PERIPLASMIC BINDING COMPONENT OF ABC TRANSPORTER"/>
    <property type="match status" value="1"/>
</dbReference>
<organism evidence="3 4">
    <name type="scientific">Pseudoclavibacter chungangensis</name>
    <dbReference type="NCBI Taxonomy" id="587635"/>
    <lineage>
        <taxon>Bacteria</taxon>
        <taxon>Bacillati</taxon>
        <taxon>Actinomycetota</taxon>
        <taxon>Actinomycetes</taxon>
        <taxon>Micrococcales</taxon>
        <taxon>Microbacteriaceae</taxon>
        <taxon>Pseudoclavibacter</taxon>
    </lineage>
</organism>
<dbReference type="InterPro" id="IPR039424">
    <property type="entry name" value="SBP_5"/>
</dbReference>
<dbReference type="CDD" id="cd08492">
    <property type="entry name" value="PBP2_NikA_DppA_OppA_like_15"/>
    <property type="match status" value="1"/>
</dbReference>
<feature type="domain" description="Solute-binding protein family 5" evidence="2">
    <location>
        <begin position="96"/>
        <end position="449"/>
    </location>
</feature>